<accession>A0A0G1VEZ2</accession>
<dbReference type="PROSITE" id="PS50005">
    <property type="entry name" value="TPR"/>
    <property type="match status" value="1"/>
</dbReference>
<comment type="caution">
    <text evidence="2">The sequence shown here is derived from an EMBL/GenBank/DDBJ whole genome shotgun (WGS) entry which is preliminary data.</text>
</comment>
<evidence type="ECO:0000256" key="1">
    <source>
        <dbReference type="PROSITE-ProRule" id="PRU00339"/>
    </source>
</evidence>
<sequence>MVEFVAGEEVTSWDFQGAYTGQAEFEEKGRTDITRLKELFGQEGYTDYELYVSLANQYELLGDGRGAYDNLLRAIAIDPENTGLAWHNLGKLLERFGAYESARIAYDAMVDAQPILQYQNVRVEFLKMRMPENTEAIKQAENQLNGTLGEFILE</sequence>
<evidence type="ECO:0000313" key="3">
    <source>
        <dbReference type="Proteomes" id="UP000034589"/>
    </source>
</evidence>
<feature type="repeat" description="TPR" evidence="1">
    <location>
        <begin position="48"/>
        <end position="81"/>
    </location>
</feature>
<dbReference type="InterPro" id="IPR019734">
    <property type="entry name" value="TPR_rpt"/>
</dbReference>
<dbReference type="EMBL" id="LCPV01000069">
    <property type="protein sequence ID" value="KKW05108.1"/>
    <property type="molecule type" value="Genomic_DNA"/>
</dbReference>
<evidence type="ECO:0000313" key="2">
    <source>
        <dbReference type="EMBL" id="KKW05108.1"/>
    </source>
</evidence>
<organism evidence="2 3">
    <name type="scientific">Candidatus Kaiserbacteria bacterium GW2011_GWC2_49_12</name>
    <dbReference type="NCBI Taxonomy" id="1618675"/>
    <lineage>
        <taxon>Bacteria</taxon>
        <taxon>Candidatus Kaiseribacteriota</taxon>
    </lineage>
</organism>
<name>A0A0G1VEZ2_9BACT</name>
<dbReference type="Gene3D" id="1.25.40.10">
    <property type="entry name" value="Tetratricopeptide repeat domain"/>
    <property type="match status" value="1"/>
</dbReference>
<keyword evidence="1" id="KW-0802">TPR repeat</keyword>
<dbReference type="SMART" id="SM00028">
    <property type="entry name" value="TPR"/>
    <property type="match status" value="2"/>
</dbReference>
<dbReference type="SUPFAM" id="SSF48452">
    <property type="entry name" value="TPR-like"/>
    <property type="match status" value="1"/>
</dbReference>
<gene>
    <name evidence="2" type="ORF">UY39_C0069G0005</name>
</gene>
<reference evidence="2 3" key="1">
    <citation type="journal article" date="2015" name="Nature">
        <title>rRNA introns, odd ribosomes, and small enigmatic genomes across a large radiation of phyla.</title>
        <authorList>
            <person name="Brown C.T."/>
            <person name="Hug L.A."/>
            <person name="Thomas B.C."/>
            <person name="Sharon I."/>
            <person name="Castelle C.J."/>
            <person name="Singh A."/>
            <person name="Wilkins M.J."/>
            <person name="Williams K.H."/>
            <person name="Banfield J.F."/>
        </authorList>
    </citation>
    <scope>NUCLEOTIDE SEQUENCE [LARGE SCALE GENOMIC DNA]</scope>
</reference>
<dbReference type="InterPro" id="IPR011990">
    <property type="entry name" value="TPR-like_helical_dom_sf"/>
</dbReference>
<dbReference type="Proteomes" id="UP000034589">
    <property type="component" value="Unassembled WGS sequence"/>
</dbReference>
<protein>
    <submittedName>
        <fullName evidence="2">Uncharacterized protein</fullName>
    </submittedName>
</protein>
<proteinExistence type="predicted"/>
<dbReference type="AlphaFoldDB" id="A0A0G1VEZ2"/>